<gene>
    <name evidence="6" type="ORF">AAAT04_05150</name>
</gene>
<proteinExistence type="inferred from homology"/>
<evidence type="ECO:0000256" key="4">
    <source>
        <dbReference type="ARBA" id="ARBA00022691"/>
    </source>
</evidence>
<dbReference type="InterPro" id="IPR003742">
    <property type="entry name" value="RlmH-like"/>
</dbReference>
<evidence type="ECO:0000256" key="3">
    <source>
        <dbReference type="ARBA" id="ARBA00022679"/>
    </source>
</evidence>
<dbReference type="EMBL" id="JBBNFM010000002">
    <property type="protein sequence ID" value="MEQ2453435.1"/>
    <property type="molecule type" value="Genomic_DNA"/>
</dbReference>
<keyword evidence="3" id="KW-0808">Transferase</keyword>
<comment type="similarity">
    <text evidence="5">Belongs to the RNA methyltransferase RlmH family.</text>
</comment>
<dbReference type="PIRSF" id="PIRSF004505">
    <property type="entry name" value="MT_bac"/>
    <property type="match status" value="1"/>
</dbReference>
<dbReference type="PANTHER" id="PTHR33603">
    <property type="entry name" value="METHYLTRANSFERASE"/>
    <property type="match status" value="1"/>
</dbReference>
<reference evidence="6 7" key="1">
    <citation type="submission" date="2024-04" db="EMBL/GenBank/DDBJ databases">
        <title>Human intestinal bacterial collection.</title>
        <authorList>
            <person name="Pauvert C."/>
            <person name="Hitch T.C.A."/>
            <person name="Clavel T."/>
        </authorList>
    </citation>
    <scope>NUCLEOTIDE SEQUENCE [LARGE SCALE GENOMIC DNA]</scope>
    <source>
        <strain evidence="6 7">CLA-AA-H141</strain>
    </source>
</reference>
<evidence type="ECO:0000256" key="2">
    <source>
        <dbReference type="ARBA" id="ARBA00022603"/>
    </source>
</evidence>
<dbReference type="Pfam" id="PF02590">
    <property type="entry name" value="SPOUT_MTase"/>
    <property type="match status" value="1"/>
</dbReference>
<protein>
    <submittedName>
        <fullName evidence="6">23S rRNA (Pseudouridine(1915)-N(3))-methyltransferase RlmH</fullName>
    </submittedName>
</protein>
<keyword evidence="4" id="KW-0949">S-adenosyl-L-methionine</keyword>
<dbReference type="CDD" id="cd18081">
    <property type="entry name" value="RlmH-like"/>
    <property type="match status" value="1"/>
</dbReference>
<dbReference type="RefSeq" id="WP_349115823.1">
    <property type="nucleotide sequence ID" value="NZ_JBBNFM010000002.1"/>
</dbReference>
<evidence type="ECO:0000313" key="7">
    <source>
        <dbReference type="Proteomes" id="UP001482186"/>
    </source>
</evidence>
<evidence type="ECO:0000256" key="5">
    <source>
        <dbReference type="ARBA" id="ARBA00038303"/>
    </source>
</evidence>
<accession>A0ABV1EFS5</accession>
<comment type="caution">
    <text evidence="6">The sequence shown here is derived from an EMBL/GenBank/DDBJ whole genome shotgun (WGS) entry which is preliminary data.</text>
</comment>
<keyword evidence="1" id="KW-0698">rRNA processing</keyword>
<evidence type="ECO:0000313" key="6">
    <source>
        <dbReference type="EMBL" id="MEQ2453435.1"/>
    </source>
</evidence>
<name>A0ABV1EFS5_9FIRM</name>
<organism evidence="6 7">
    <name type="scientific">Coprococcus ammoniilyticus</name>
    <dbReference type="NCBI Taxonomy" id="2981785"/>
    <lineage>
        <taxon>Bacteria</taxon>
        <taxon>Bacillati</taxon>
        <taxon>Bacillota</taxon>
        <taxon>Clostridia</taxon>
        <taxon>Lachnospirales</taxon>
        <taxon>Lachnospiraceae</taxon>
        <taxon>Coprococcus</taxon>
    </lineage>
</organism>
<dbReference type="PANTHER" id="PTHR33603:SF1">
    <property type="entry name" value="RIBOSOMAL RNA LARGE SUBUNIT METHYLTRANSFERASE H"/>
    <property type="match status" value="1"/>
</dbReference>
<dbReference type="Gene3D" id="3.40.1280.10">
    <property type="match status" value="1"/>
</dbReference>
<dbReference type="SUPFAM" id="SSF75217">
    <property type="entry name" value="alpha/beta knot"/>
    <property type="match status" value="1"/>
</dbReference>
<dbReference type="InterPro" id="IPR029026">
    <property type="entry name" value="tRNA_m1G_MTases_N"/>
</dbReference>
<keyword evidence="2" id="KW-0489">Methyltransferase</keyword>
<sequence>MMLFKIICVGKIKEEYYSSQIQELCKQINKKNRVEIIQSEDEKIPKNASDAVKQKIIETESRNSLASIGKNDFVIALCIEGKKYTTEQFAAIIRQAEEREYEAVSFLIGGSLGTSNELIRRADVKMSFSDMTFPHQLMRVMLLDQIRIICDK</sequence>
<evidence type="ECO:0000256" key="1">
    <source>
        <dbReference type="ARBA" id="ARBA00022552"/>
    </source>
</evidence>
<dbReference type="InterPro" id="IPR029028">
    <property type="entry name" value="Alpha/beta_knot_MTases"/>
</dbReference>
<keyword evidence="7" id="KW-1185">Reference proteome</keyword>
<dbReference type="Proteomes" id="UP001482186">
    <property type="component" value="Unassembled WGS sequence"/>
</dbReference>